<accession>A0AAV5V4M0</accession>
<gene>
    <name evidence="1" type="ORF">PFISCL1PPCAC_4796</name>
</gene>
<keyword evidence="2" id="KW-1185">Reference proteome</keyword>
<dbReference type="EMBL" id="BTSY01000002">
    <property type="protein sequence ID" value="GMT13499.1"/>
    <property type="molecule type" value="Genomic_DNA"/>
</dbReference>
<sequence>LNGLQARTKPKLSADTIDFAEQCYEQRLFFYVCEALLVCAENEQGRTKAHKIIVEGREGRNLKDIWSPLFEFCAGTLRTAKLESSSIR</sequence>
<organism evidence="1 2">
    <name type="scientific">Pristionchus fissidentatus</name>
    <dbReference type="NCBI Taxonomy" id="1538716"/>
    <lineage>
        <taxon>Eukaryota</taxon>
        <taxon>Metazoa</taxon>
        <taxon>Ecdysozoa</taxon>
        <taxon>Nematoda</taxon>
        <taxon>Chromadorea</taxon>
        <taxon>Rhabditida</taxon>
        <taxon>Rhabditina</taxon>
        <taxon>Diplogasteromorpha</taxon>
        <taxon>Diplogasteroidea</taxon>
        <taxon>Neodiplogasteridae</taxon>
        <taxon>Pristionchus</taxon>
    </lineage>
</organism>
<feature type="non-terminal residue" evidence="1">
    <location>
        <position position="88"/>
    </location>
</feature>
<reference evidence="1" key="1">
    <citation type="submission" date="2023-10" db="EMBL/GenBank/DDBJ databases">
        <title>Genome assembly of Pristionchus species.</title>
        <authorList>
            <person name="Yoshida K."/>
            <person name="Sommer R.J."/>
        </authorList>
    </citation>
    <scope>NUCLEOTIDE SEQUENCE</scope>
    <source>
        <strain evidence="1">RS5133</strain>
    </source>
</reference>
<comment type="caution">
    <text evidence="1">The sequence shown here is derived from an EMBL/GenBank/DDBJ whole genome shotgun (WGS) entry which is preliminary data.</text>
</comment>
<proteinExistence type="predicted"/>
<dbReference type="Proteomes" id="UP001432322">
    <property type="component" value="Unassembled WGS sequence"/>
</dbReference>
<evidence type="ECO:0000313" key="2">
    <source>
        <dbReference type="Proteomes" id="UP001432322"/>
    </source>
</evidence>
<dbReference type="AlphaFoldDB" id="A0AAV5V4M0"/>
<protein>
    <submittedName>
        <fullName evidence="1">Uncharacterized protein</fullName>
    </submittedName>
</protein>
<feature type="non-terminal residue" evidence="1">
    <location>
        <position position="1"/>
    </location>
</feature>
<evidence type="ECO:0000313" key="1">
    <source>
        <dbReference type="EMBL" id="GMT13499.1"/>
    </source>
</evidence>
<name>A0AAV5V4M0_9BILA</name>